<accession>A0ABY7CPC5</accession>
<gene>
    <name evidence="2" type="ORF">PtA15_7A261</name>
</gene>
<dbReference type="Proteomes" id="UP001164743">
    <property type="component" value="Chromosome 7A"/>
</dbReference>
<evidence type="ECO:0000256" key="1">
    <source>
        <dbReference type="SAM" id="MobiDB-lite"/>
    </source>
</evidence>
<dbReference type="RefSeq" id="XP_053022090.1">
    <property type="nucleotide sequence ID" value="XM_053170850.1"/>
</dbReference>
<feature type="region of interest" description="Disordered" evidence="1">
    <location>
        <begin position="1"/>
        <end position="62"/>
    </location>
</feature>
<reference evidence="2" key="1">
    <citation type="submission" date="2022-10" db="EMBL/GenBank/DDBJ databases">
        <title>Puccinia triticina Genome sequencing and assembly.</title>
        <authorList>
            <person name="Li C."/>
        </authorList>
    </citation>
    <scope>NUCLEOTIDE SEQUENCE</scope>
    <source>
        <strain evidence="2">Pt15</strain>
    </source>
</reference>
<evidence type="ECO:0000313" key="3">
    <source>
        <dbReference type="Proteomes" id="UP001164743"/>
    </source>
</evidence>
<organism evidence="2 3">
    <name type="scientific">Puccinia triticina</name>
    <dbReference type="NCBI Taxonomy" id="208348"/>
    <lineage>
        <taxon>Eukaryota</taxon>
        <taxon>Fungi</taxon>
        <taxon>Dikarya</taxon>
        <taxon>Basidiomycota</taxon>
        <taxon>Pucciniomycotina</taxon>
        <taxon>Pucciniomycetes</taxon>
        <taxon>Pucciniales</taxon>
        <taxon>Pucciniaceae</taxon>
        <taxon>Puccinia</taxon>
    </lineage>
</organism>
<keyword evidence="3" id="KW-1185">Reference proteome</keyword>
<name>A0ABY7CPC5_9BASI</name>
<proteinExistence type="predicted"/>
<dbReference type="GeneID" id="77811745"/>
<sequence>MAQSSRPSASPRPPSSARPPRPPSRQSKRVITPVKTHGNYVRPNDQDWTDPIIAGSYDYPKW</sequence>
<protein>
    <submittedName>
        <fullName evidence="2">Uncharacterized protein</fullName>
    </submittedName>
</protein>
<feature type="compositionally biased region" description="Pro residues" evidence="1">
    <location>
        <begin position="10"/>
        <end position="23"/>
    </location>
</feature>
<dbReference type="EMBL" id="CP110427">
    <property type="protein sequence ID" value="WAQ86535.1"/>
    <property type="molecule type" value="Genomic_DNA"/>
</dbReference>
<evidence type="ECO:0000313" key="2">
    <source>
        <dbReference type="EMBL" id="WAQ86535.1"/>
    </source>
</evidence>